<dbReference type="InterPro" id="IPR006677">
    <property type="entry name" value="tRNA_intron_Endonuc_cat-like"/>
</dbReference>
<feature type="transmembrane region" description="Helical" evidence="4">
    <location>
        <begin position="86"/>
        <end position="105"/>
    </location>
</feature>
<evidence type="ECO:0000256" key="3">
    <source>
        <dbReference type="ARBA" id="ARBA00034031"/>
    </source>
</evidence>
<protein>
    <recommendedName>
        <fullName evidence="2">tRNA-intron lyase</fullName>
        <ecNumber evidence="2">4.6.1.16</ecNumber>
    </recommendedName>
</protein>
<organism evidence="6 7">
    <name type="scientific">Plasmodium falciparum (isolate NF54)</name>
    <dbReference type="NCBI Taxonomy" id="5843"/>
    <lineage>
        <taxon>Eukaryota</taxon>
        <taxon>Sar</taxon>
        <taxon>Alveolata</taxon>
        <taxon>Apicomplexa</taxon>
        <taxon>Aconoidasida</taxon>
        <taxon>Haemosporida</taxon>
        <taxon>Plasmodiidae</taxon>
        <taxon>Plasmodium</taxon>
        <taxon>Plasmodium (Laverania)</taxon>
    </lineage>
</organism>
<dbReference type="AlphaFoldDB" id="W7K961"/>
<comment type="catalytic activity">
    <reaction evidence="3">
        <text>pretRNA = a 3'-half-tRNA molecule with a 5'-OH end + a 5'-half-tRNA molecule with a 2',3'-cyclic phosphate end + an intron with a 2',3'-cyclic phosphate and a 5'-hydroxyl terminus.</text>
        <dbReference type="EC" id="4.6.1.16"/>
    </reaction>
</comment>
<dbReference type="InterPro" id="IPR011856">
    <property type="entry name" value="tRNA_endonuc-like_dom_sf"/>
</dbReference>
<dbReference type="Proteomes" id="UP000030673">
    <property type="component" value="Unassembled WGS sequence"/>
</dbReference>
<name>W7K961_PLAFO</name>
<keyword evidence="7" id="KW-1185">Reference proteome</keyword>
<dbReference type="OMA" id="KGIIAYV"/>
<dbReference type="GO" id="GO:0006388">
    <property type="term" value="P:tRNA splicing, via endonucleolytic cleavage and ligation"/>
    <property type="evidence" value="ECO:0007669"/>
    <property type="project" value="InterPro"/>
</dbReference>
<keyword evidence="4" id="KW-1133">Transmembrane helix</keyword>
<dbReference type="CDD" id="cd22363">
    <property type="entry name" value="tRNA-intron_lyase_C"/>
    <property type="match status" value="1"/>
</dbReference>
<comment type="similarity">
    <text evidence="1">Belongs to the tRNA-intron endonuclease family.</text>
</comment>
<dbReference type="GO" id="GO:0000213">
    <property type="term" value="F:tRNA-intron lyase activity"/>
    <property type="evidence" value="ECO:0007669"/>
    <property type="project" value="UniProtKB-EC"/>
</dbReference>
<evidence type="ECO:0000313" key="6">
    <source>
        <dbReference type="EMBL" id="EWC86327.1"/>
    </source>
</evidence>
<evidence type="ECO:0000256" key="2">
    <source>
        <dbReference type="ARBA" id="ARBA00012573"/>
    </source>
</evidence>
<dbReference type="EMBL" id="KE123877">
    <property type="protein sequence ID" value="EWC86327.1"/>
    <property type="molecule type" value="Genomic_DNA"/>
</dbReference>
<evidence type="ECO:0000313" key="7">
    <source>
        <dbReference type="Proteomes" id="UP000030673"/>
    </source>
</evidence>
<dbReference type="Gene3D" id="3.40.1350.10">
    <property type="match status" value="1"/>
</dbReference>
<dbReference type="GO" id="GO:0003676">
    <property type="term" value="F:nucleic acid binding"/>
    <property type="evidence" value="ECO:0007669"/>
    <property type="project" value="InterPro"/>
</dbReference>
<proteinExistence type="inferred from homology"/>
<feature type="non-terminal residue" evidence="6">
    <location>
        <position position="106"/>
    </location>
</feature>
<reference evidence="6 7" key="1">
    <citation type="submission" date="2013-02" db="EMBL/GenBank/DDBJ databases">
        <title>The Genome Sequence of Plasmodium falciparum NF54.</title>
        <authorList>
            <consortium name="The Broad Institute Genome Sequencing Platform"/>
            <consortium name="The Broad Institute Genome Sequencing Center for Infectious Disease"/>
            <person name="Neafsey D."/>
            <person name="Cheeseman I."/>
            <person name="Volkman S."/>
            <person name="Adams J."/>
            <person name="Walker B."/>
            <person name="Young S.K."/>
            <person name="Zeng Q."/>
            <person name="Gargeya S."/>
            <person name="Fitzgerald M."/>
            <person name="Haas B."/>
            <person name="Abouelleil A."/>
            <person name="Alvarado L."/>
            <person name="Arachchi H.M."/>
            <person name="Berlin A.M."/>
            <person name="Chapman S.B."/>
            <person name="Dewar J."/>
            <person name="Goldberg J."/>
            <person name="Griggs A."/>
            <person name="Gujja S."/>
            <person name="Hansen M."/>
            <person name="Howarth C."/>
            <person name="Imamovic A."/>
            <person name="Larimer J."/>
            <person name="McCowan C."/>
            <person name="Murphy C."/>
            <person name="Neiman D."/>
            <person name="Pearson M."/>
            <person name="Priest M."/>
            <person name="Roberts A."/>
            <person name="Saif S."/>
            <person name="Shea T."/>
            <person name="Sisk P."/>
            <person name="Sykes S."/>
            <person name="Wortman J."/>
            <person name="Nusbaum C."/>
            <person name="Birren B."/>
        </authorList>
    </citation>
    <scope>NUCLEOTIDE SEQUENCE [LARGE SCALE GENOMIC DNA]</scope>
    <source>
        <strain evidence="6 7">NF54</strain>
    </source>
</reference>
<gene>
    <name evidence="6" type="ORF">PFNF54_05057</name>
</gene>
<evidence type="ECO:0000256" key="1">
    <source>
        <dbReference type="ARBA" id="ARBA00008078"/>
    </source>
</evidence>
<dbReference type="Pfam" id="PF01974">
    <property type="entry name" value="tRNA_int_endo"/>
    <property type="match status" value="1"/>
</dbReference>
<dbReference type="SUPFAM" id="SSF53032">
    <property type="entry name" value="tRNA-intron endonuclease catalytic domain-like"/>
    <property type="match status" value="1"/>
</dbReference>
<evidence type="ECO:0000256" key="4">
    <source>
        <dbReference type="SAM" id="Phobius"/>
    </source>
</evidence>
<feature type="domain" description="tRNA intron endonuclease catalytic" evidence="5">
    <location>
        <begin position="7"/>
        <end position="75"/>
    </location>
</feature>
<evidence type="ECO:0000259" key="5">
    <source>
        <dbReference type="Pfam" id="PF01974"/>
    </source>
</evidence>
<dbReference type="GO" id="GO:0005634">
    <property type="term" value="C:nucleus"/>
    <property type="evidence" value="ECO:0007669"/>
    <property type="project" value="UniProtKB-ARBA"/>
</dbReference>
<keyword evidence="4" id="KW-0812">Transmembrane</keyword>
<sequence>MILKNRKREIVFHDLNKLFIVVDGFKYGADFVLYKNNVDEEHGFALVFIKEENICLNEKEKNIIVRICESVKKKVNHIKKKKEKEIFLLYHNLLLTCYYILSFMFF</sequence>
<keyword evidence="4" id="KW-0472">Membrane</keyword>
<dbReference type="EC" id="4.6.1.16" evidence="2"/>
<dbReference type="InterPro" id="IPR036167">
    <property type="entry name" value="tRNA_intron_Endo_cat-like_sf"/>
</dbReference>
<accession>W7K961</accession>